<proteinExistence type="predicted"/>
<accession>A0A438CJD4</accession>
<dbReference type="AlphaFoldDB" id="A0A438CJD4"/>
<evidence type="ECO:0008006" key="3">
    <source>
        <dbReference type="Google" id="ProtNLM"/>
    </source>
</evidence>
<dbReference type="EMBL" id="QGNW01002200">
    <property type="protein sequence ID" value="RVW23285.1"/>
    <property type="molecule type" value="Genomic_DNA"/>
</dbReference>
<protein>
    <recommendedName>
        <fullName evidence="3">Reverse transcriptase domain-containing protein</fullName>
    </recommendedName>
</protein>
<evidence type="ECO:0000313" key="1">
    <source>
        <dbReference type="EMBL" id="RVW23285.1"/>
    </source>
</evidence>
<reference evidence="1 2" key="1">
    <citation type="journal article" date="2018" name="PLoS Genet.">
        <title>Population sequencing reveals clonal diversity and ancestral inbreeding in the grapevine cultivar Chardonnay.</title>
        <authorList>
            <person name="Roach M.J."/>
            <person name="Johnson D.L."/>
            <person name="Bohlmann J."/>
            <person name="van Vuuren H.J."/>
            <person name="Jones S.J."/>
            <person name="Pretorius I.S."/>
            <person name="Schmidt S.A."/>
            <person name="Borneman A.R."/>
        </authorList>
    </citation>
    <scope>NUCLEOTIDE SEQUENCE [LARGE SCALE GENOMIC DNA]</scope>
    <source>
        <strain evidence="2">cv. Chardonnay</strain>
        <tissue evidence="1">Leaf</tissue>
    </source>
</reference>
<comment type="caution">
    <text evidence="1">The sequence shown here is derived from an EMBL/GenBank/DDBJ whole genome shotgun (WGS) entry which is preliminary data.</text>
</comment>
<evidence type="ECO:0000313" key="2">
    <source>
        <dbReference type="Proteomes" id="UP000288805"/>
    </source>
</evidence>
<dbReference type="Proteomes" id="UP000288805">
    <property type="component" value="Unassembled WGS sequence"/>
</dbReference>
<sequence>MWRPSINGLLLKSLSIENSVKLEEGFTKNEVFETLMDLNKDKAPGPDGFSLVF</sequence>
<gene>
    <name evidence="1" type="ORF">CK203_095499</name>
</gene>
<organism evidence="1 2">
    <name type="scientific">Vitis vinifera</name>
    <name type="common">Grape</name>
    <dbReference type="NCBI Taxonomy" id="29760"/>
    <lineage>
        <taxon>Eukaryota</taxon>
        <taxon>Viridiplantae</taxon>
        <taxon>Streptophyta</taxon>
        <taxon>Embryophyta</taxon>
        <taxon>Tracheophyta</taxon>
        <taxon>Spermatophyta</taxon>
        <taxon>Magnoliopsida</taxon>
        <taxon>eudicotyledons</taxon>
        <taxon>Gunneridae</taxon>
        <taxon>Pentapetalae</taxon>
        <taxon>rosids</taxon>
        <taxon>Vitales</taxon>
        <taxon>Vitaceae</taxon>
        <taxon>Viteae</taxon>
        <taxon>Vitis</taxon>
    </lineage>
</organism>
<name>A0A438CJD4_VITVI</name>